<reference evidence="1" key="1">
    <citation type="submission" date="2013-12" db="EMBL/GenBank/DDBJ databases">
        <title>A Varibaculum cambriense genome reconstructed from a premature infant gut community with otherwise low bacterial novelty that shifts toward anaerobic metabolism during the third week of life.</title>
        <authorList>
            <person name="Brown C.T."/>
            <person name="Sharon I."/>
            <person name="Thomas B.C."/>
            <person name="Castelle C.J."/>
            <person name="Morowitz M.J."/>
            <person name="Banfield J.F."/>
        </authorList>
    </citation>
    <scope>NUCLEOTIDE SEQUENCE</scope>
</reference>
<protein>
    <submittedName>
        <fullName evidence="1">Uncharacterized protein</fullName>
    </submittedName>
</protein>
<organism evidence="1">
    <name type="scientific">human gut metagenome</name>
    <dbReference type="NCBI Taxonomy" id="408170"/>
    <lineage>
        <taxon>unclassified sequences</taxon>
        <taxon>metagenomes</taxon>
        <taxon>organismal metagenomes</taxon>
    </lineage>
</organism>
<evidence type="ECO:0000313" key="1">
    <source>
        <dbReference type="EMBL" id="ETJ43368.1"/>
    </source>
</evidence>
<dbReference type="EMBL" id="AZMM01002640">
    <property type="protein sequence ID" value="ETJ43368.1"/>
    <property type="molecule type" value="Genomic_DNA"/>
</dbReference>
<comment type="caution">
    <text evidence="1">The sequence shown here is derived from an EMBL/GenBank/DDBJ whole genome shotgun (WGS) entry which is preliminary data.</text>
</comment>
<name>W1YLF1_9ZZZZ</name>
<proteinExistence type="predicted"/>
<gene>
    <name evidence="1" type="ORF">Q604_UNBC02640G0001</name>
</gene>
<feature type="non-terminal residue" evidence="1">
    <location>
        <position position="45"/>
    </location>
</feature>
<sequence>MPLHFLDIHALQRLCRAGFNTGRSRRPMPAQIALNRPRQAMASPI</sequence>
<accession>W1YLF1</accession>
<dbReference type="AlphaFoldDB" id="W1YLF1"/>